<dbReference type="EMBL" id="CACVAX010000001">
    <property type="protein sequence ID" value="CAA6800668.1"/>
    <property type="molecule type" value="Genomic_DNA"/>
</dbReference>
<protein>
    <submittedName>
        <fullName evidence="1">Uncharacterized protein</fullName>
    </submittedName>
</protein>
<dbReference type="AlphaFoldDB" id="A0A6S6S897"/>
<name>A0A6S6S897_9BACT</name>
<proteinExistence type="predicted"/>
<accession>A0A6S6S897</accession>
<sequence length="499" mass="57632">MIPNQQLHQHLMEACKTGNVNHVKNLLASGAEPNFNIKTAINALDVAIQIDHHQIIELLLEYGAIVKGAVLQRAIEKNKHYFHLLIPNFKSCKEETLLMAVLQAAMNIDDLHLAKQAIDQGAKPKSLFLFAIQDFGRTEILELLIENGFDIHANNNMLLTEWMGSCLTHEWGRKRAKREDFLVFISEYYLEKPSSIEKFKSWRQLDKLRLFRLGLSMNNITMMKFAFQIGADENEALNSALHRYYAHKKENSTHSKMFKNHHYKAVDYEILEYMLNTNITFKKISISNAICFKYTVLLKALSRLQDLEYAYEMAYHYEDDDYLLYFSKRGVSKDAQSLAKMKVSAIKGNIKTLQNAVNDGAKVTMLNINTLVEIINKNQVASLKYLYEAGLSLDPSLNAYLDEAMNQHKAYESVSYLIELGLDITHVKKLPLEYEIKYPSFADMRKKRFKNIFDYTLHLVKEVHPKVEGKEKEEVLKSIAQLSSLPYVIKMSKEKSFEH</sequence>
<evidence type="ECO:0000313" key="1">
    <source>
        <dbReference type="EMBL" id="CAA6800668.1"/>
    </source>
</evidence>
<dbReference type="InterPro" id="IPR036770">
    <property type="entry name" value="Ankyrin_rpt-contain_sf"/>
</dbReference>
<organism evidence="1">
    <name type="scientific">uncultured Sulfurovum sp</name>
    <dbReference type="NCBI Taxonomy" id="269237"/>
    <lineage>
        <taxon>Bacteria</taxon>
        <taxon>Pseudomonadati</taxon>
        <taxon>Campylobacterota</taxon>
        <taxon>Epsilonproteobacteria</taxon>
        <taxon>Campylobacterales</taxon>
        <taxon>Sulfurovaceae</taxon>
        <taxon>Sulfurovum</taxon>
        <taxon>environmental samples</taxon>
    </lineage>
</organism>
<dbReference type="Gene3D" id="1.25.40.20">
    <property type="entry name" value="Ankyrin repeat-containing domain"/>
    <property type="match status" value="1"/>
</dbReference>
<dbReference type="InterPro" id="IPR002110">
    <property type="entry name" value="Ankyrin_rpt"/>
</dbReference>
<gene>
    <name evidence="1" type="ORF">HELGO_WM9779</name>
</gene>
<dbReference type="SUPFAM" id="SSF48403">
    <property type="entry name" value="Ankyrin repeat"/>
    <property type="match status" value="1"/>
</dbReference>
<dbReference type="SMART" id="SM00248">
    <property type="entry name" value="ANK"/>
    <property type="match status" value="4"/>
</dbReference>
<dbReference type="Pfam" id="PF12796">
    <property type="entry name" value="Ank_2"/>
    <property type="match status" value="1"/>
</dbReference>
<reference evidence="1" key="1">
    <citation type="submission" date="2020-01" db="EMBL/GenBank/DDBJ databases">
        <authorList>
            <person name="Meier V. D."/>
            <person name="Meier V D."/>
        </authorList>
    </citation>
    <scope>NUCLEOTIDE SEQUENCE</scope>
    <source>
        <strain evidence="1">HLG_WM_MAG_04</strain>
    </source>
</reference>